<evidence type="ECO:0000313" key="3">
    <source>
        <dbReference type="Proteomes" id="UP001430953"/>
    </source>
</evidence>
<feature type="compositionally biased region" description="Basic residues" evidence="1">
    <location>
        <begin position="69"/>
        <end position="80"/>
    </location>
</feature>
<feature type="compositionally biased region" description="Basic residues" evidence="1">
    <location>
        <begin position="133"/>
        <end position="144"/>
    </location>
</feature>
<gene>
    <name evidence="2" type="ORF">PUN28_013504</name>
</gene>
<name>A0AAW2F6Q3_9HYME</name>
<sequence>MFIGASLSLKSLCCLRDGARSSRLPRLRLPVPRSRGGSLPPSGVGGGRSIREGPPLVEKGEKERSRTSTCRRKKRRKRVGKREPPCRGARGKIYLPRESCGREIESRESEQTDDRRRASTALRTQEPRERSRSRNRSRSRSLRRKITDAEEKQPSTVRDFTINNSEESSPRTTRDYFVIIYYIRR</sequence>
<organism evidence="2 3">
    <name type="scientific">Cardiocondyla obscurior</name>
    <dbReference type="NCBI Taxonomy" id="286306"/>
    <lineage>
        <taxon>Eukaryota</taxon>
        <taxon>Metazoa</taxon>
        <taxon>Ecdysozoa</taxon>
        <taxon>Arthropoda</taxon>
        <taxon>Hexapoda</taxon>
        <taxon>Insecta</taxon>
        <taxon>Pterygota</taxon>
        <taxon>Neoptera</taxon>
        <taxon>Endopterygota</taxon>
        <taxon>Hymenoptera</taxon>
        <taxon>Apocrita</taxon>
        <taxon>Aculeata</taxon>
        <taxon>Formicoidea</taxon>
        <taxon>Formicidae</taxon>
        <taxon>Myrmicinae</taxon>
        <taxon>Cardiocondyla</taxon>
    </lineage>
</organism>
<dbReference type="AlphaFoldDB" id="A0AAW2F6Q3"/>
<feature type="compositionally biased region" description="Low complexity" evidence="1">
    <location>
        <begin position="26"/>
        <end position="42"/>
    </location>
</feature>
<protein>
    <submittedName>
        <fullName evidence="2">Uncharacterized protein</fullName>
    </submittedName>
</protein>
<dbReference type="Proteomes" id="UP001430953">
    <property type="component" value="Unassembled WGS sequence"/>
</dbReference>
<feature type="compositionally biased region" description="Polar residues" evidence="1">
    <location>
        <begin position="154"/>
        <end position="167"/>
    </location>
</feature>
<proteinExistence type="predicted"/>
<reference evidence="2 3" key="1">
    <citation type="submission" date="2023-03" db="EMBL/GenBank/DDBJ databases">
        <title>High recombination rates correlate with genetic variation in Cardiocondyla obscurior ants.</title>
        <authorList>
            <person name="Errbii M."/>
        </authorList>
    </citation>
    <scope>NUCLEOTIDE SEQUENCE [LARGE SCALE GENOMIC DNA]</scope>
    <source>
        <strain evidence="2">Alpha-2009</strain>
        <tissue evidence="2">Whole body</tissue>
    </source>
</reference>
<keyword evidence="3" id="KW-1185">Reference proteome</keyword>
<comment type="caution">
    <text evidence="2">The sequence shown here is derived from an EMBL/GenBank/DDBJ whole genome shotgun (WGS) entry which is preliminary data.</text>
</comment>
<dbReference type="EMBL" id="JADYXP020000014">
    <property type="protein sequence ID" value="KAL0109905.1"/>
    <property type="molecule type" value="Genomic_DNA"/>
</dbReference>
<feature type="region of interest" description="Disordered" evidence="1">
    <location>
        <begin position="26"/>
        <end position="171"/>
    </location>
</feature>
<evidence type="ECO:0000313" key="2">
    <source>
        <dbReference type="EMBL" id="KAL0109905.1"/>
    </source>
</evidence>
<accession>A0AAW2F6Q3</accession>
<feature type="compositionally biased region" description="Basic and acidic residues" evidence="1">
    <location>
        <begin position="99"/>
        <end position="117"/>
    </location>
</feature>
<evidence type="ECO:0000256" key="1">
    <source>
        <dbReference type="SAM" id="MobiDB-lite"/>
    </source>
</evidence>